<dbReference type="PROSITE" id="PS00086">
    <property type="entry name" value="CYTOCHROME_P450"/>
    <property type="match status" value="1"/>
</dbReference>
<evidence type="ECO:0000256" key="14">
    <source>
        <dbReference type="RuleBase" id="RU000461"/>
    </source>
</evidence>
<dbReference type="Pfam" id="PF00067">
    <property type="entry name" value="p450"/>
    <property type="match status" value="2"/>
</dbReference>
<sequence>MIFASAVALQGYLPLVAICLVLYLLWFVASTGTRYWKYAQLPYIEGRPVVGNFLEAILMRKSMFDLMEELYADVRVKGSSLFGICRMFTPTVIVRDPELIKQMLIKDAPFFINRTMCTDPHGDPIGYYNLLMIRNPAWKQLRSYLTPSLSISKIKQMYQLVEQSTVATMQLTVSDILLAALLLVIAYFGWRKQNYWNRVGVPYIPEIPVIGNFSTIFLQCHSTFSYIEHIYHHTRTRASDFFGVNIFIRPALVIRNPALIKKITCTDASLFLNRQMCADQFHDAIGYYNLIMIKDPLWKQLRGLLSPSVTSSKLKRMQPFIEKVGDDMVASLDVLPKVRPNARETEFKELCACFTTDVIASTFFGMQANSLKDEASEFRYYGRKIFEYGPARGMTMASFFFMPELVPYLRLKLFPRDTEAFLKTIIQQEIARREQNNENRGDFIDSMIALKNNNATIGVTEKIPLQGDILVAQAATFYMASFETTSSVLSFALYELTKNPDVQARLREEIRSMIDKYGKIIPYEALTNEMPYLGMVISETARLYPVLPFLERQCTLPEGVTGYKLEPFHDFVIPNGMPVLIPIYAIHRDPQFFPNPHKFDPERFAKENLDQIQPCTYMPFGVGPRTCLGSHFGTLQIKVALVKLLSKYRIDRSASTPDVLTYRKNAFTLHSNEGLYADLIEDSLGNE</sequence>
<dbReference type="InterPro" id="IPR001128">
    <property type="entry name" value="Cyt_P450"/>
</dbReference>
<accession>A0A182IUK2</accession>
<keyword evidence="7" id="KW-0256">Endoplasmic reticulum</keyword>
<dbReference type="GO" id="GO:0005789">
    <property type="term" value="C:endoplasmic reticulum membrane"/>
    <property type="evidence" value="ECO:0007669"/>
    <property type="project" value="UniProtKB-SubCell"/>
</dbReference>
<evidence type="ECO:0000313" key="15">
    <source>
        <dbReference type="EnsemblMetazoa" id="AATE005764-PA.1"/>
    </source>
</evidence>
<dbReference type="CDD" id="cd11056">
    <property type="entry name" value="CYP6-like"/>
    <property type="match status" value="1"/>
</dbReference>
<evidence type="ECO:0000256" key="12">
    <source>
        <dbReference type="ARBA" id="ARBA00023136"/>
    </source>
</evidence>
<keyword evidence="6 13" id="KW-0479">Metal-binding</keyword>
<dbReference type="InterPro" id="IPR002401">
    <property type="entry name" value="Cyt_P450_E_grp-I"/>
</dbReference>
<dbReference type="GO" id="GO:0005506">
    <property type="term" value="F:iron ion binding"/>
    <property type="evidence" value="ECO:0007669"/>
    <property type="project" value="InterPro"/>
</dbReference>
<organism evidence="15">
    <name type="scientific">Anopheles atroparvus</name>
    <name type="common">European mosquito</name>
    <dbReference type="NCBI Taxonomy" id="41427"/>
    <lineage>
        <taxon>Eukaryota</taxon>
        <taxon>Metazoa</taxon>
        <taxon>Ecdysozoa</taxon>
        <taxon>Arthropoda</taxon>
        <taxon>Hexapoda</taxon>
        <taxon>Insecta</taxon>
        <taxon>Pterygota</taxon>
        <taxon>Neoptera</taxon>
        <taxon>Endopterygota</taxon>
        <taxon>Diptera</taxon>
        <taxon>Nematocera</taxon>
        <taxon>Culicoidea</taxon>
        <taxon>Culicidae</taxon>
        <taxon>Anophelinae</taxon>
        <taxon>Anopheles</taxon>
    </lineage>
</organism>
<keyword evidence="10 13" id="KW-0408">Iron</keyword>
<dbReference type="GO" id="GO:0020037">
    <property type="term" value="F:heme binding"/>
    <property type="evidence" value="ECO:0007669"/>
    <property type="project" value="InterPro"/>
</dbReference>
<keyword evidence="5 13" id="KW-0349">Heme</keyword>
<evidence type="ECO:0000256" key="8">
    <source>
        <dbReference type="ARBA" id="ARBA00022848"/>
    </source>
</evidence>
<keyword evidence="11 14" id="KW-0503">Monooxygenase</keyword>
<dbReference type="Gene3D" id="1.10.630.10">
    <property type="entry name" value="Cytochrome P450"/>
    <property type="match status" value="2"/>
</dbReference>
<dbReference type="InterPro" id="IPR017972">
    <property type="entry name" value="Cyt_P450_CS"/>
</dbReference>
<dbReference type="GO" id="GO:0016705">
    <property type="term" value="F:oxidoreductase activity, acting on paired donors, with incorporation or reduction of molecular oxygen"/>
    <property type="evidence" value="ECO:0007669"/>
    <property type="project" value="InterPro"/>
</dbReference>
<comment type="cofactor">
    <cofactor evidence="1 13">
        <name>heme</name>
        <dbReference type="ChEBI" id="CHEBI:30413"/>
    </cofactor>
</comment>
<evidence type="ECO:0000256" key="9">
    <source>
        <dbReference type="ARBA" id="ARBA00023002"/>
    </source>
</evidence>
<evidence type="ECO:0000256" key="10">
    <source>
        <dbReference type="ARBA" id="ARBA00023004"/>
    </source>
</evidence>
<evidence type="ECO:0000256" key="3">
    <source>
        <dbReference type="ARBA" id="ARBA00004406"/>
    </source>
</evidence>
<dbReference type="VEuPathDB" id="VectorBase:AATE005764"/>
<evidence type="ECO:0000256" key="7">
    <source>
        <dbReference type="ARBA" id="ARBA00022824"/>
    </source>
</evidence>
<dbReference type="PRINTS" id="PR00385">
    <property type="entry name" value="P450"/>
</dbReference>
<dbReference type="PANTHER" id="PTHR24292">
    <property type="entry name" value="CYTOCHROME P450"/>
    <property type="match status" value="1"/>
</dbReference>
<dbReference type="STRING" id="41427.A0A182IUK2"/>
<dbReference type="GO" id="GO:0004497">
    <property type="term" value="F:monooxygenase activity"/>
    <property type="evidence" value="ECO:0007669"/>
    <property type="project" value="UniProtKB-KW"/>
</dbReference>
<evidence type="ECO:0000256" key="11">
    <source>
        <dbReference type="ARBA" id="ARBA00023033"/>
    </source>
</evidence>
<keyword evidence="9 14" id="KW-0560">Oxidoreductase</keyword>
<feature type="binding site" description="axial binding residue" evidence="13">
    <location>
        <position position="627"/>
    </location>
    <ligand>
        <name>heme</name>
        <dbReference type="ChEBI" id="CHEBI:30413"/>
    </ligand>
    <ligandPart>
        <name>Fe</name>
        <dbReference type="ChEBI" id="CHEBI:18248"/>
    </ligandPart>
</feature>
<evidence type="ECO:0000256" key="6">
    <source>
        <dbReference type="ARBA" id="ARBA00022723"/>
    </source>
</evidence>
<keyword evidence="8" id="KW-0492">Microsome</keyword>
<dbReference type="EnsemblMetazoa" id="AATE005764-RA">
    <property type="protein sequence ID" value="AATE005764-PA.1"/>
    <property type="gene ID" value="AATE005764"/>
</dbReference>
<dbReference type="SUPFAM" id="SSF48264">
    <property type="entry name" value="Cytochrome P450"/>
    <property type="match status" value="2"/>
</dbReference>
<dbReference type="InterPro" id="IPR036396">
    <property type="entry name" value="Cyt_P450_sf"/>
</dbReference>
<reference evidence="15" key="1">
    <citation type="submission" date="2022-08" db="UniProtKB">
        <authorList>
            <consortium name="EnsemblMetazoa"/>
        </authorList>
    </citation>
    <scope>IDENTIFICATION</scope>
    <source>
        <strain evidence="15">EBRO</strain>
    </source>
</reference>
<evidence type="ECO:0000256" key="2">
    <source>
        <dbReference type="ARBA" id="ARBA00004174"/>
    </source>
</evidence>
<dbReference type="AlphaFoldDB" id="A0A182IUK2"/>
<protein>
    <submittedName>
        <fullName evidence="15">Uncharacterized protein</fullName>
    </submittedName>
</protein>
<evidence type="ECO:0000256" key="1">
    <source>
        <dbReference type="ARBA" id="ARBA00001971"/>
    </source>
</evidence>
<dbReference type="FunFam" id="1.10.630.10:FF:000042">
    <property type="entry name" value="Cytochrome P450"/>
    <property type="match status" value="1"/>
</dbReference>
<evidence type="ECO:0000256" key="13">
    <source>
        <dbReference type="PIRSR" id="PIRSR602401-1"/>
    </source>
</evidence>
<name>A0A182IUK2_ANOAO</name>
<evidence type="ECO:0000256" key="4">
    <source>
        <dbReference type="ARBA" id="ARBA00010617"/>
    </source>
</evidence>
<proteinExistence type="inferred from homology"/>
<keyword evidence="12" id="KW-0472">Membrane</keyword>
<comment type="similarity">
    <text evidence="4 14">Belongs to the cytochrome P450 family.</text>
</comment>
<dbReference type="PRINTS" id="PR00463">
    <property type="entry name" value="EP450I"/>
</dbReference>
<dbReference type="InterPro" id="IPR050476">
    <property type="entry name" value="Insect_CytP450_Detox"/>
</dbReference>
<comment type="subcellular location">
    <subcellularLocation>
        <location evidence="3">Endoplasmic reticulum membrane</location>
        <topology evidence="3">Peripheral membrane protein</topology>
    </subcellularLocation>
    <subcellularLocation>
        <location evidence="2">Microsome membrane</location>
        <topology evidence="2">Peripheral membrane protein</topology>
    </subcellularLocation>
</comment>
<evidence type="ECO:0000256" key="5">
    <source>
        <dbReference type="ARBA" id="ARBA00022617"/>
    </source>
</evidence>
<dbReference type="PANTHER" id="PTHR24292:SF45">
    <property type="entry name" value="CYTOCHROME P450 6G1-RELATED"/>
    <property type="match status" value="1"/>
</dbReference>